<gene>
    <name evidence="1" type="ORF">LCGC14_2343860</name>
</gene>
<dbReference type="Gene3D" id="3.40.50.150">
    <property type="entry name" value="Vaccinia Virus protein VP39"/>
    <property type="match status" value="1"/>
</dbReference>
<organism evidence="1">
    <name type="scientific">marine sediment metagenome</name>
    <dbReference type="NCBI Taxonomy" id="412755"/>
    <lineage>
        <taxon>unclassified sequences</taxon>
        <taxon>metagenomes</taxon>
        <taxon>ecological metagenomes</taxon>
    </lineage>
</organism>
<feature type="non-terminal residue" evidence="1">
    <location>
        <position position="78"/>
    </location>
</feature>
<reference evidence="1" key="1">
    <citation type="journal article" date="2015" name="Nature">
        <title>Complex archaea that bridge the gap between prokaryotes and eukaryotes.</title>
        <authorList>
            <person name="Spang A."/>
            <person name="Saw J.H."/>
            <person name="Jorgensen S.L."/>
            <person name="Zaremba-Niedzwiedzka K."/>
            <person name="Martijn J."/>
            <person name="Lind A.E."/>
            <person name="van Eijk R."/>
            <person name="Schleper C."/>
            <person name="Guy L."/>
            <person name="Ettema T.J."/>
        </authorList>
    </citation>
    <scope>NUCLEOTIDE SEQUENCE</scope>
</reference>
<evidence type="ECO:0008006" key="2">
    <source>
        <dbReference type="Google" id="ProtNLM"/>
    </source>
</evidence>
<dbReference type="EMBL" id="LAZR01033966">
    <property type="protein sequence ID" value="KKL46606.1"/>
    <property type="molecule type" value="Genomic_DNA"/>
</dbReference>
<proteinExistence type="predicted"/>
<dbReference type="AlphaFoldDB" id="A0A0F9CYR7"/>
<dbReference type="InterPro" id="IPR029063">
    <property type="entry name" value="SAM-dependent_MTases_sf"/>
</dbReference>
<evidence type="ECO:0000313" key="1">
    <source>
        <dbReference type="EMBL" id="KKL46606.1"/>
    </source>
</evidence>
<comment type="caution">
    <text evidence="1">The sequence shown here is derived from an EMBL/GenBank/DDBJ whole genome shotgun (WGS) entry which is preliminary data.</text>
</comment>
<name>A0A0F9CYR7_9ZZZZ</name>
<protein>
    <recommendedName>
        <fullName evidence="2">SAM-dependent methyltransferase</fullName>
    </recommendedName>
</protein>
<sequence length="78" mass="8937">MYLEETLPKGKTILELGSGWGTDKLAEKWNVWSVEDEAEWAGKYNDQYFEVPLKKHCPITGLVGDSWYDPGILAIYLE</sequence>
<accession>A0A0F9CYR7</accession>